<proteinExistence type="predicted"/>
<sequence length="16" mass="1660">MKVLLLAGSGTTSILR</sequence>
<protein>
    <submittedName>
        <fullName evidence="1">Uncharacterized protein</fullName>
    </submittedName>
</protein>
<accession>A0A1J8Q8G6</accession>
<evidence type="ECO:0000313" key="1">
    <source>
        <dbReference type="EMBL" id="OJA09576.1"/>
    </source>
</evidence>
<dbReference type="Proteomes" id="UP000183567">
    <property type="component" value="Unassembled WGS sequence"/>
</dbReference>
<dbReference type="AlphaFoldDB" id="A0A1J8Q8G6"/>
<name>A0A1J8Q8G6_9AGAM</name>
<comment type="caution">
    <text evidence="1">The sequence shown here is derived from an EMBL/GenBank/DDBJ whole genome shotgun (WGS) entry which is preliminary data.</text>
</comment>
<gene>
    <name evidence="1" type="ORF">AZE42_13009</name>
</gene>
<evidence type="ECO:0000313" key="2">
    <source>
        <dbReference type="Proteomes" id="UP000183567"/>
    </source>
</evidence>
<dbReference type="EMBL" id="LVVM01005872">
    <property type="protein sequence ID" value="OJA09576.1"/>
    <property type="molecule type" value="Genomic_DNA"/>
</dbReference>
<organism evidence="1 2">
    <name type="scientific">Rhizopogon vesiculosus</name>
    <dbReference type="NCBI Taxonomy" id="180088"/>
    <lineage>
        <taxon>Eukaryota</taxon>
        <taxon>Fungi</taxon>
        <taxon>Dikarya</taxon>
        <taxon>Basidiomycota</taxon>
        <taxon>Agaricomycotina</taxon>
        <taxon>Agaricomycetes</taxon>
        <taxon>Agaricomycetidae</taxon>
        <taxon>Boletales</taxon>
        <taxon>Suillineae</taxon>
        <taxon>Rhizopogonaceae</taxon>
        <taxon>Rhizopogon</taxon>
    </lineage>
</organism>
<keyword evidence="2" id="KW-1185">Reference proteome</keyword>
<reference evidence="1 2" key="1">
    <citation type="submission" date="2016-03" db="EMBL/GenBank/DDBJ databases">
        <title>Comparative genomics of the ectomycorrhizal sister species Rhizopogon vinicolor and Rhizopogon vesiculosus (Basidiomycota: Boletales) reveals a divergence of the mating type B locus.</title>
        <authorList>
            <person name="Mujic A.B."/>
            <person name="Kuo A."/>
            <person name="Tritt A."/>
            <person name="Lipzen A."/>
            <person name="Chen C."/>
            <person name="Johnson J."/>
            <person name="Sharma A."/>
            <person name="Barry K."/>
            <person name="Grigoriev I.V."/>
            <person name="Spatafora J.W."/>
        </authorList>
    </citation>
    <scope>NUCLEOTIDE SEQUENCE [LARGE SCALE GENOMIC DNA]</scope>
    <source>
        <strain evidence="1 2">AM-OR11-056</strain>
    </source>
</reference>